<feature type="binding site" evidence="18">
    <location>
        <position position="298"/>
    </location>
    <ligand>
        <name>Zn(2+)</name>
        <dbReference type="ChEBI" id="CHEBI:29105"/>
        <note>catalytic</note>
    </ligand>
</feature>
<name>A0A836KHF6_9TRYP</name>
<dbReference type="RefSeq" id="XP_067177233.1">
    <property type="nucleotide sequence ID" value="XM_067320623.1"/>
</dbReference>
<comment type="cofactor">
    <cofactor evidence="18 19">
        <name>Zn(2+)</name>
        <dbReference type="ChEBI" id="CHEBI:29105"/>
    </cofactor>
    <text evidence="18 19">Binds 1 zinc ion per subunit.</text>
</comment>
<dbReference type="GO" id="GO:0004222">
    <property type="term" value="F:metalloendopeptidase activity"/>
    <property type="evidence" value="ECO:0007669"/>
    <property type="project" value="UniProtKB-UniRule"/>
</dbReference>
<feature type="signal peptide" evidence="19">
    <location>
        <begin position="1"/>
        <end position="20"/>
    </location>
</feature>
<evidence type="ECO:0000256" key="7">
    <source>
        <dbReference type="ARBA" id="ARBA00022723"/>
    </source>
</evidence>
<dbReference type="GO" id="GO:0006508">
    <property type="term" value="P:proteolysis"/>
    <property type="evidence" value="ECO:0007669"/>
    <property type="project" value="UniProtKB-KW"/>
</dbReference>
<keyword evidence="9 19" id="KW-0378">Hydrolase</keyword>
<evidence type="ECO:0000256" key="20">
    <source>
        <dbReference type="SAM" id="Phobius"/>
    </source>
</evidence>
<dbReference type="GO" id="GO:0046872">
    <property type="term" value="F:metal ion binding"/>
    <property type="evidence" value="ECO:0007669"/>
    <property type="project" value="UniProtKB-KW"/>
</dbReference>
<dbReference type="PRINTS" id="PR00782">
    <property type="entry name" value="LSHMANOLYSIN"/>
</dbReference>
<keyword evidence="22" id="KW-1185">Reference proteome</keyword>
<evidence type="ECO:0000256" key="17">
    <source>
        <dbReference type="PIRSR" id="PIRSR601577-1"/>
    </source>
</evidence>
<dbReference type="Proteomes" id="UP000673552">
    <property type="component" value="Chromosome 28"/>
</dbReference>
<keyword evidence="13 20" id="KW-0472">Membrane</keyword>
<gene>
    <name evidence="21" type="ORF">LSCM1_03071</name>
</gene>
<dbReference type="PANTHER" id="PTHR10942:SF0">
    <property type="entry name" value="LEISHMANOLYSIN-LIKE PEPTIDASE"/>
    <property type="match status" value="1"/>
</dbReference>
<protein>
    <recommendedName>
        <fullName evidence="5 19">Leishmanolysin</fullName>
        <ecNumber evidence="5 19">3.4.24.36</ecNumber>
    </recommendedName>
</protein>
<comment type="function">
    <text evidence="2">Has an integral role during the infection of macrophages in the mammalian host.</text>
</comment>
<evidence type="ECO:0000256" key="13">
    <source>
        <dbReference type="ARBA" id="ARBA00023136"/>
    </source>
</evidence>
<keyword evidence="11" id="KW-0130">Cell adhesion</keyword>
<evidence type="ECO:0000256" key="1">
    <source>
        <dbReference type="ARBA" id="ARBA00001249"/>
    </source>
</evidence>
<dbReference type="Gene3D" id="3.90.132.10">
    <property type="entry name" value="Leishmanolysin , domain 2"/>
    <property type="match status" value="1"/>
</dbReference>
<evidence type="ECO:0000256" key="3">
    <source>
        <dbReference type="ARBA" id="ARBA00004370"/>
    </source>
</evidence>
<keyword evidence="14" id="KW-0865">Zymogen</keyword>
<dbReference type="Pfam" id="PF01457">
    <property type="entry name" value="Peptidase_M8"/>
    <property type="match status" value="1"/>
</dbReference>
<keyword evidence="10 18" id="KW-0862">Zinc</keyword>
<evidence type="ECO:0000256" key="19">
    <source>
        <dbReference type="RuleBase" id="RU366077"/>
    </source>
</evidence>
<evidence type="ECO:0000256" key="9">
    <source>
        <dbReference type="ARBA" id="ARBA00022801"/>
    </source>
</evidence>
<accession>A0A836KHF6</accession>
<keyword evidence="7 18" id="KW-0479">Metal-binding</keyword>
<dbReference type="Gene3D" id="2.10.55.10">
    <property type="entry name" value="Leishmanolysin domain 3"/>
    <property type="match status" value="1"/>
</dbReference>
<reference evidence="21 22" key="1">
    <citation type="submission" date="2021-03" db="EMBL/GenBank/DDBJ databases">
        <title>Leishmania (Mundinia) martiniquensis Genome sequencing and assembly.</title>
        <authorList>
            <person name="Almutairi H."/>
            <person name="Gatherer D."/>
        </authorList>
    </citation>
    <scope>NUCLEOTIDE SEQUENCE [LARGE SCALE GENOMIC DNA]</scope>
    <source>
        <strain evidence="21">LSCM1</strain>
    </source>
</reference>
<feature type="chain" id="PRO_5033096532" description="Leishmanolysin" evidence="19">
    <location>
        <begin position="21"/>
        <end position="563"/>
    </location>
</feature>
<evidence type="ECO:0000256" key="14">
    <source>
        <dbReference type="ARBA" id="ARBA00023145"/>
    </source>
</evidence>
<evidence type="ECO:0000256" key="15">
    <source>
        <dbReference type="ARBA" id="ARBA00023157"/>
    </source>
</evidence>
<dbReference type="AlphaFoldDB" id="A0A836KHF6"/>
<evidence type="ECO:0000256" key="2">
    <source>
        <dbReference type="ARBA" id="ARBA00003364"/>
    </source>
</evidence>
<keyword evidence="20" id="KW-1133">Transmembrane helix</keyword>
<keyword evidence="12 18" id="KW-0482">Metalloprotease</keyword>
<evidence type="ECO:0000256" key="5">
    <source>
        <dbReference type="ARBA" id="ARBA00012397"/>
    </source>
</evidence>
<evidence type="ECO:0000256" key="11">
    <source>
        <dbReference type="ARBA" id="ARBA00022889"/>
    </source>
</evidence>
<dbReference type="SUPFAM" id="SSF55486">
    <property type="entry name" value="Metalloproteases ('zincins'), catalytic domain"/>
    <property type="match status" value="1"/>
</dbReference>
<feature type="transmembrane region" description="Helical" evidence="20">
    <location>
        <begin position="543"/>
        <end position="562"/>
    </location>
</feature>
<comment type="caution">
    <text evidence="21">The sequence shown here is derived from an EMBL/GenBank/DDBJ whole genome shotgun (WGS) entry which is preliminary data.</text>
</comment>
<dbReference type="PANTHER" id="PTHR10942">
    <property type="entry name" value="LEISHMANOLYSIN-LIKE PEPTIDASE"/>
    <property type="match status" value="1"/>
</dbReference>
<evidence type="ECO:0000256" key="12">
    <source>
        <dbReference type="ARBA" id="ARBA00023049"/>
    </source>
</evidence>
<evidence type="ECO:0000313" key="21">
    <source>
        <dbReference type="EMBL" id="KAG5474291.1"/>
    </source>
</evidence>
<dbReference type="GO" id="GO:0016020">
    <property type="term" value="C:membrane"/>
    <property type="evidence" value="ECO:0007669"/>
    <property type="project" value="UniProtKB-SubCell"/>
</dbReference>
<evidence type="ECO:0000256" key="18">
    <source>
        <dbReference type="PIRSR" id="PIRSR601577-2"/>
    </source>
</evidence>
<evidence type="ECO:0000313" key="22">
    <source>
        <dbReference type="Proteomes" id="UP000673552"/>
    </source>
</evidence>
<sequence length="563" mass="60434">MALKATLAAVLVCVVIGVGAAPAQPSLLYAEERRCGFDLLHERTRGTRVLGTSRAGSVSGNRTFAVAAAEPWQPIRIAVFTDDITDSRRHCTRAGEVRPTFDGTTTVCTSDDVLTKGKRWALLEFLIPSAIELHTERLSVQRQSGNLIVDPSIQRDTICGQFSIPASHMTTGVPNADFVLYMSAAPTEGSVAAWALECQAFQNGRPSVGVANVSPKYLASTPDTVRIVTHELLHALGFGIETFTRRRMVSHFQLRGKDMLVGITSANVLARARQQFGCDTQAFMELEDRGGAGTAFSHWKRRDAKDELMAGISGAGIYSALSIAVMEDTGYYKGNYSNAEPMAYGKNAGCELTSKKCVIDGVSQFPQMFCNSSRKSFSCASDRFGIGDCDLTTYASDMPSAFRYFTDPRLGGSDPLMDFCPFVRTYGNANCTVNTNLLEGSVFGVAARCLDTPSGFSMGGSKFLQAGICAEVECNRSTYGVRVAGASKFTACTPGRKLDLSSVSSSFSEGSFICPSYESVCGMKIDAALYEKYEAIIADSSMAGVRASVMAVVAILLIVLLMA</sequence>
<dbReference type="InterPro" id="IPR001577">
    <property type="entry name" value="Peptidase_M8"/>
</dbReference>
<evidence type="ECO:0000256" key="6">
    <source>
        <dbReference type="ARBA" id="ARBA00022670"/>
    </source>
</evidence>
<evidence type="ECO:0000256" key="16">
    <source>
        <dbReference type="ARBA" id="ARBA00023180"/>
    </source>
</evidence>
<comment type="subcellular location">
    <subcellularLocation>
        <location evidence="3">Membrane</location>
    </subcellularLocation>
</comment>
<keyword evidence="15" id="KW-1015">Disulfide bond</keyword>
<proteinExistence type="inferred from homology"/>
<evidence type="ECO:0000256" key="10">
    <source>
        <dbReference type="ARBA" id="ARBA00022833"/>
    </source>
</evidence>
<dbReference type="Gene3D" id="3.10.170.20">
    <property type="match status" value="1"/>
</dbReference>
<keyword evidence="6 19" id="KW-0645">Protease</keyword>
<organism evidence="21 22">
    <name type="scientific">Leishmania martiniquensis</name>
    <dbReference type="NCBI Taxonomy" id="1580590"/>
    <lineage>
        <taxon>Eukaryota</taxon>
        <taxon>Discoba</taxon>
        <taxon>Euglenozoa</taxon>
        <taxon>Kinetoplastea</taxon>
        <taxon>Metakinetoplastina</taxon>
        <taxon>Trypanosomatida</taxon>
        <taxon>Trypanosomatidae</taxon>
        <taxon>Leishmaniinae</taxon>
        <taxon>Leishmania</taxon>
    </lineage>
</organism>
<keyword evidence="8 19" id="KW-0732">Signal</keyword>
<dbReference type="FunFam" id="3.90.132.10:FF:000001">
    <property type="entry name" value="leishmanolysin-like peptidase isoform X2"/>
    <property type="match status" value="1"/>
</dbReference>
<keyword evidence="16" id="KW-0325">Glycoprotein</keyword>
<feature type="active site" evidence="17">
    <location>
        <position position="231"/>
    </location>
</feature>
<dbReference type="FunFam" id="3.10.170.20:FF:000005">
    <property type="entry name" value="MSP-A1 surface protease homolog"/>
    <property type="match status" value="1"/>
</dbReference>
<dbReference type="OrthoDB" id="262619at2759"/>
<feature type="binding site" evidence="18">
    <location>
        <position position="234"/>
    </location>
    <ligand>
        <name>Zn(2+)</name>
        <dbReference type="ChEBI" id="CHEBI:29105"/>
        <note>catalytic</note>
    </ligand>
</feature>
<dbReference type="GO" id="GO:0005737">
    <property type="term" value="C:cytoplasm"/>
    <property type="evidence" value="ECO:0007669"/>
    <property type="project" value="TreeGrafter"/>
</dbReference>
<dbReference type="KEGG" id="lmat:92513135"/>
<feature type="binding site" evidence="18">
    <location>
        <position position="230"/>
    </location>
    <ligand>
        <name>Zn(2+)</name>
        <dbReference type="ChEBI" id="CHEBI:29105"/>
        <note>catalytic</note>
    </ligand>
</feature>
<evidence type="ECO:0000256" key="4">
    <source>
        <dbReference type="ARBA" id="ARBA00005860"/>
    </source>
</evidence>
<evidence type="ECO:0000256" key="8">
    <source>
        <dbReference type="ARBA" id="ARBA00022729"/>
    </source>
</evidence>
<dbReference type="GO" id="GO:0007155">
    <property type="term" value="P:cell adhesion"/>
    <property type="evidence" value="ECO:0007669"/>
    <property type="project" value="UniProtKB-KW"/>
</dbReference>
<dbReference type="EMBL" id="JAFEUZ010000028">
    <property type="protein sequence ID" value="KAG5474291.1"/>
    <property type="molecule type" value="Genomic_DNA"/>
</dbReference>
<dbReference type="EC" id="3.4.24.36" evidence="5 19"/>
<comment type="similarity">
    <text evidence="4 19">Belongs to the peptidase M8 family.</text>
</comment>
<dbReference type="GeneID" id="92513135"/>
<keyword evidence="20" id="KW-0812">Transmembrane</keyword>
<comment type="catalytic activity">
    <reaction evidence="1 19">
        <text>Preference for hydrophobic residues at P1 and P1' and basic residues at P2' and P3'. A model nonapeptide is cleaved at -Ala-Tyr-|-Leu-Lys-Lys-.</text>
        <dbReference type="EC" id="3.4.24.36"/>
    </reaction>
</comment>
<dbReference type="Gene3D" id="2.30.34.10">
    <property type="entry name" value="Leishmanolysin domain 4"/>
    <property type="match status" value="1"/>
</dbReference>